<reference evidence="1" key="1">
    <citation type="submission" date="2014-05" db="EMBL/GenBank/DDBJ databases">
        <authorList>
            <person name="Chronopoulou M."/>
        </authorList>
    </citation>
    <scope>NUCLEOTIDE SEQUENCE</scope>
    <source>
        <tissue evidence="1">Whole organism</tissue>
    </source>
</reference>
<protein>
    <submittedName>
        <fullName evidence="1">Uncharacterized protein</fullName>
    </submittedName>
</protein>
<dbReference type="AlphaFoldDB" id="A0A0K2TXC9"/>
<evidence type="ECO:0000313" key="1">
    <source>
        <dbReference type="EMBL" id="CDW30051.1"/>
    </source>
</evidence>
<feature type="non-terminal residue" evidence="1">
    <location>
        <position position="1"/>
    </location>
</feature>
<sequence>KRKKSIKKKKKSKIQVSIGALKKRRNSQWSLIHSANRSCILLNINRVTN</sequence>
<organism evidence="1">
    <name type="scientific">Lepeophtheirus salmonis</name>
    <name type="common">Salmon louse</name>
    <name type="synonym">Caligus salmonis</name>
    <dbReference type="NCBI Taxonomy" id="72036"/>
    <lineage>
        <taxon>Eukaryota</taxon>
        <taxon>Metazoa</taxon>
        <taxon>Ecdysozoa</taxon>
        <taxon>Arthropoda</taxon>
        <taxon>Crustacea</taxon>
        <taxon>Multicrustacea</taxon>
        <taxon>Hexanauplia</taxon>
        <taxon>Copepoda</taxon>
        <taxon>Siphonostomatoida</taxon>
        <taxon>Caligidae</taxon>
        <taxon>Lepeophtheirus</taxon>
    </lineage>
</organism>
<accession>A0A0K2TXC9</accession>
<dbReference type="EMBL" id="HACA01012691">
    <property type="protein sequence ID" value="CDW30052.1"/>
    <property type="molecule type" value="Transcribed_RNA"/>
</dbReference>
<name>A0A0K2TXC9_LEPSM</name>
<proteinExistence type="predicted"/>
<dbReference type="EMBL" id="HACA01012690">
    <property type="protein sequence ID" value="CDW30051.1"/>
    <property type="molecule type" value="Transcribed_RNA"/>
</dbReference>